<evidence type="ECO:0000256" key="1">
    <source>
        <dbReference type="ARBA" id="ARBA00023157"/>
    </source>
</evidence>
<organism evidence="5">
    <name type="scientific">Capitella teleta</name>
    <name type="common">Polychaete worm</name>
    <dbReference type="NCBI Taxonomy" id="283909"/>
    <lineage>
        <taxon>Eukaryota</taxon>
        <taxon>Metazoa</taxon>
        <taxon>Spiralia</taxon>
        <taxon>Lophotrochozoa</taxon>
        <taxon>Annelida</taxon>
        <taxon>Polychaeta</taxon>
        <taxon>Sedentaria</taxon>
        <taxon>Scolecida</taxon>
        <taxon>Capitellidae</taxon>
        <taxon>Capitella</taxon>
    </lineage>
</organism>
<reference evidence="7" key="1">
    <citation type="submission" date="2012-12" db="EMBL/GenBank/DDBJ databases">
        <authorList>
            <person name="Hellsten U."/>
            <person name="Grimwood J."/>
            <person name="Chapman J.A."/>
            <person name="Shapiro H."/>
            <person name="Aerts A."/>
            <person name="Otillar R.P."/>
            <person name="Terry A.Y."/>
            <person name="Boore J.L."/>
            <person name="Simakov O."/>
            <person name="Marletaz F."/>
            <person name="Cho S.-J."/>
            <person name="Edsinger-Gonzales E."/>
            <person name="Havlak P."/>
            <person name="Kuo D.-H."/>
            <person name="Larsson T."/>
            <person name="Lv J."/>
            <person name="Arendt D."/>
            <person name="Savage R."/>
            <person name="Osoegawa K."/>
            <person name="de Jong P."/>
            <person name="Lindberg D.R."/>
            <person name="Seaver E.C."/>
            <person name="Weisblat D.A."/>
            <person name="Putnam N.H."/>
            <person name="Grigoriev I.V."/>
            <person name="Rokhsar D.S."/>
        </authorList>
    </citation>
    <scope>NUCLEOTIDE SEQUENCE</scope>
    <source>
        <strain evidence="7">I ESC-2004</strain>
    </source>
</reference>
<dbReference type="EMBL" id="KB294417">
    <property type="protein sequence ID" value="ELU14570.1"/>
    <property type="molecule type" value="Genomic_DNA"/>
</dbReference>
<dbReference type="InterPro" id="IPR035914">
    <property type="entry name" value="Sperma_CUB_dom_sf"/>
</dbReference>
<dbReference type="InterPro" id="IPR042333">
    <property type="entry name" value="LRAD2/Mig-13-like"/>
</dbReference>
<feature type="disulfide bond" evidence="2">
    <location>
        <begin position="51"/>
        <end position="78"/>
    </location>
</feature>
<keyword evidence="7" id="KW-1185">Reference proteome</keyword>
<sequence length="245" mass="27474">MEANYDQAGHRVTSLLINLTPFFLLCNLLLCESCQAVAPTHIPAVYLSDSCGEADFQGIRKLTIHSQRETFYNNNVDCILRLSTRSGYVMRFHFEHLDLPTPTGGVCEDDVQIFNGHSDEMHLTRPICGSHRPAVFTSNASNVALRFRTSSKNQRSGFRLRVERWPQTANERVGCLKDQGLDCMVSTVVESGQEAPTQEGSRPVPIYSGKLAYITPIRVIEKDHENNMVSAMKRAKGEIPMDAER</sequence>
<dbReference type="SMART" id="SM00042">
    <property type="entry name" value="CUB"/>
    <property type="match status" value="1"/>
</dbReference>
<evidence type="ECO:0000313" key="7">
    <source>
        <dbReference type="Proteomes" id="UP000014760"/>
    </source>
</evidence>
<keyword evidence="3" id="KW-0732">Signal</keyword>
<dbReference type="HOGENOM" id="CLU_1134472_0_0_1"/>
<evidence type="ECO:0000313" key="5">
    <source>
        <dbReference type="EMBL" id="ELU14570.1"/>
    </source>
</evidence>
<dbReference type="OrthoDB" id="6119891at2759"/>
<evidence type="ECO:0000256" key="3">
    <source>
        <dbReference type="SAM" id="SignalP"/>
    </source>
</evidence>
<dbReference type="Gene3D" id="2.60.120.290">
    <property type="entry name" value="Spermadhesin, CUB domain"/>
    <property type="match status" value="1"/>
</dbReference>
<evidence type="ECO:0000313" key="6">
    <source>
        <dbReference type="EnsemblMetazoa" id="CapteP226974"/>
    </source>
</evidence>
<reference evidence="6" key="3">
    <citation type="submission" date="2015-06" db="UniProtKB">
        <authorList>
            <consortium name="EnsemblMetazoa"/>
        </authorList>
    </citation>
    <scope>IDENTIFICATION</scope>
</reference>
<dbReference type="Proteomes" id="UP000014760">
    <property type="component" value="Unassembled WGS sequence"/>
</dbReference>
<protein>
    <recommendedName>
        <fullName evidence="4">CUB domain-containing protein</fullName>
    </recommendedName>
</protein>
<proteinExistence type="predicted"/>
<keyword evidence="1 2" id="KW-1015">Disulfide bond</keyword>
<dbReference type="SUPFAM" id="SSF49854">
    <property type="entry name" value="Spermadhesin, CUB domain"/>
    <property type="match status" value="1"/>
</dbReference>
<comment type="caution">
    <text evidence="2">Lacks conserved residue(s) required for the propagation of feature annotation.</text>
</comment>
<evidence type="ECO:0000259" key="4">
    <source>
        <dbReference type="PROSITE" id="PS01180"/>
    </source>
</evidence>
<name>R7VFV6_CAPTE</name>
<reference evidence="5 7" key="2">
    <citation type="journal article" date="2013" name="Nature">
        <title>Insights into bilaterian evolution from three spiralian genomes.</title>
        <authorList>
            <person name="Simakov O."/>
            <person name="Marletaz F."/>
            <person name="Cho S.J."/>
            <person name="Edsinger-Gonzales E."/>
            <person name="Havlak P."/>
            <person name="Hellsten U."/>
            <person name="Kuo D.H."/>
            <person name="Larsson T."/>
            <person name="Lv J."/>
            <person name="Arendt D."/>
            <person name="Savage R."/>
            <person name="Osoegawa K."/>
            <person name="de Jong P."/>
            <person name="Grimwood J."/>
            <person name="Chapman J.A."/>
            <person name="Shapiro H."/>
            <person name="Aerts A."/>
            <person name="Otillar R.P."/>
            <person name="Terry A.Y."/>
            <person name="Boore J.L."/>
            <person name="Grigoriev I.V."/>
            <person name="Lindberg D.R."/>
            <person name="Seaver E.C."/>
            <person name="Weisblat D.A."/>
            <person name="Putnam N.H."/>
            <person name="Rokhsar D.S."/>
        </authorList>
    </citation>
    <scope>NUCLEOTIDE SEQUENCE</scope>
    <source>
        <strain evidence="5 7">I ESC-2004</strain>
    </source>
</reference>
<dbReference type="InterPro" id="IPR000859">
    <property type="entry name" value="CUB_dom"/>
</dbReference>
<gene>
    <name evidence="5" type="ORF">CAPTEDRAFT_226974</name>
</gene>
<dbReference type="AlphaFoldDB" id="R7VFV6"/>
<dbReference type="Pfam" id="PF00431">
    <property type="entry name" value="CUB"/>
    <property type="match status" value="1"/>
</dbReference>
<dbReference type="EMBL" id="AMQN01000675">
    <property type="status" value="NOT_ANNOTATED_CDS"/>
    <property type="molecule type" value="Genomic_DNA"/>
</dbReference>
<dbReference type="EnsemblMetazoa" id="CapteT226974">
    <property type="protein sequence ID" value="CapteP226974"/>
    <property type="gene ID" value="CapteG226974"/>
</dbReference>
<feature type="domain" description="CUB" evidence="4">
    <location>
        <begin position="51"/>
        <end position="165"/>
    </location>
</feature>
<dbReference type="CDD" id="cd00041">
    <property type="entry name" value="CUB"/>
    <property type="match status" value="1"/>
</dbReference>
<dbReference type="STRING" id="283909.R7VFV6"/>
<accession>R7VFV6</accession>
<feature type="signal peptide" evidence="3">
    <location>
        <begin position="1"/>
        <end position="36"/>
    </location>
</feature>
<evidence type="ECO:0000256" key="2">
    <source>
        <dbReference type="PROSITE-ProRule" id="PRU00059"/>
    </source>
</evidence>
<feature type="chain" id="PRO_5008788994" description="CUB domain-containing protein" evidence="3">
    <location>
        <begin position="37"/>
        <end position="245"/>
    </location>
</feature>
<dbReference type="PANTHER" id="PTHR24652">
    <property type="entry name" value="LOW-DENSITY LIPOPROTEIN RECEPTOR CLASS A DOMAIN-CONTAINING PROTEIN 2"/>
    <property type="match status" value="1"/>
</dbReference>
<dbReference type="PROSITE" id="PS01180">
    <property type="entry name" value="CUB"/>
    <property type="match status" value="1"/>
</dbReference>